<protein>
    <recommendedName>
        <fullName evidence="5">C2H2-type domain-containing protein</fullName>
    </recommendedName>
</protein>
<evidence type="ECO:0000256" key="2">
    <source>
        <dbReference type="SAM" id="MobiDB-lite"/>
    </source>
</evidence>
<feature type="coiled-coil region" evidence="1">
    <location>
        <begin position="357"/>
        <end position="391"/>
    </location>
</feature>
<evidence type="ECO:0000256" key="1">
    <source>
        <dbReference type="SAM" id="Coils"/>
    </source>
</evidence>
<name>A0AAD9Q0H1_ACRCE</name>
<evidence type="ECO:0000313" key="4">
    <source>
        <dbReference type="Proteomes" id="UP001249851"/>
    </source>
</evidence>
<evidence type="ECO:0000313" key="3">
    <source>
        <dbReference type="EMBL" id="KAK2552264.1"/>
    </source>
</evidence>
<feature type="region of interest" description="Disordered" evidence="2">
    <location>
        <begin position="846"/>
        <end position="869"/>
    </location>
</feature>
<evidence type="ECO:0008006" key="5">
    <source>
        <dbReference type="Google" id="ProtNLM"/>
    </source>
</evidence>
<comment type="caution">
    <text evidence="3">The sequence shown here is derived from an EMBL/GenBank/DDBJ whole genome shotgun (WGS) entry which is preliminary data.</text>
</comment>
<dbReference type="PANTHER" id="PTHR33845">
    <property type="entry name" value="C2H2-TYPE DOMAIN-CONTAINING PROTEIN"/>
    <property type="match status" value="1"/>
</dbReference>
<accession>A0AAD9Q0H1</accession>
<reference evidence="3" key="1">
    <citation type="journal article" date="2023" name="G3 (Bethesda)">
        <title>Whole genome assembly and annotation of the endangered Caribbean coral Acropora cervicornis.</title>
        <authorList>
            <person name="Selwyn J.D."/>
            <person name="Vollmer S.V."/>
        </authorList>
    </citation>
    <scope>NUCLEOTIDE SEQUENCE</scope>
    <source>
        <strain evidence="3">K2</strain>
    </source>
</reference>
<dbReference type="PANTHER" id="PTHR33845:SF1">
    <property type="entry name" value="C2H2-TYPE DOMAIN-CONTAINING PROTEIN"/>
    <property type="match status" value="1"/>
</dbReference>
<proteinExistence type="predicted"/>
<reference evidence="3" key="2">
    <citation type="journal article" date="2023" name="Science">
        <title>Genomic signatures of disease resistance in endangered staghorn corals.</title>
        <authorList>
            <person name="Vollmer S.V."/>
            <person name="Selwyn J.D."/>
            <person name="Despard B.A."/>
            <person name="Roesel C.L."/>
        </authorList>
    </citation>
    <scope>NUCLEOTIDE SEQUENCE</scope>
    <source>
        <strain evidence="3">K2</strain>
    </source>
</reference>
<dbReference type="Proteomes" id="UP001249851">
    <property type="component" value="Unassembled WGS sequence"/>
</dbReference>
<keyword evidence="4" id="KW-1185">Reference proteome</keyword>
<keyword evidence="1" id="KW-0175">Coiled coil</keyword>
<dbReference type="AlphaFoldDB" id="A0AAD9Q0H1"/>
<gene>
    <name evidence="3" type="ORF">P5673_026794</name>
</gene>
<organism evidence="3 4">
    <name type="scientific">Acropora cervicornis</name>
    <name type="common">Staghorn coral</name>
    <dbReference type="NCBI Taxonomy" id="6130"/>
    <lineage>
        <taxon>Eukaryota</taxon>
        <taxon>Metazoa</taxon>
        <taxon>Cnidaria</taxon>
        <taxon>Anthozoa</taxon>
        <taxon>Hexacorallia</taxon>
        <taxon>Scleractinia</taxon>
        <taxon>Astrocoeniina</taxon>
        <taxon>Acroporidae</taxon>
        <taxon>Acropora</taxon>
    </lineage>
</organism>
<dbReference type="EMBL" id="JARQWQ010000089">
    <property type="protein sequence ID" value="KAK2552264.1"/>
    <property type="molecule type" value="Genomic_DNA"/>
</dbReference>
<sequence>MQVTVTTPKSAPRELRLRRPDSAHYRVSFGSVFSEPSSSSQEEQNSIFLPEGECEKRNLDALNSALNIISEGKFEPLPPHINIQWDALSERTRNEYTEKAKHVVTLVLATIAPCQEKRLWQAIIHCHESQVTSKVIRPVDIGLEAILLAYKECVNRSTKTQILSIICNKYSQSQIQEFLPEISLRQIKNARKHAQEHGPGEPIVKEQIFRCRLDVEKVKEFVYFISRSTFLQDVAFGTKPLKLSSGESLPIPALVRTMTTTKIVHLYQEECKRAEAFQTLESLVDTLVKNGAGVTWGRDIGRALTAGRQYLKGEYKSHLGPDECCIDHCTVFALSDPEKHEFSSPCYHMHNLSCSDCHKIKNVLKDIEDKIESSEVNLSEEQRERAKWEFEHAVSNIEAWKSHLLSAFHQDQARQDALSHLHEKTVIVINDWAMKLLPMKFRETQSQWFAKRGMSWHFSAVIHQSGHPDCQAEGNGEYTIHTYVAVLDNCKQDWFSVSCIIKEVLVTVKETHPSVSSAILRSDNAGCYHNSSLLSTINSTSKRTGIEVIRYDFLDPQAGKDLCDRKIAPCKQRLRNYVAENNDIETAEDVKKGLEAPPVIVGTQVAVCKIDTSKMSAAVGNNKIPGVTRYNNFSFDKDGMRVWQAYSVGEGMKIKSFECKQDVTGLERVGEWSQEVTKARQKKCKADSKACDSDLTSTYSCLEPACVLTFSTLEEADDHVDTGHHVMLPENECVYDTIRRQWAATATSIKGKSQKIGESQYHSYAAVQEEASHGWALRKQKNTARISPAVKEYLTRVFNEGTKDGQPKANPADVAEDLKIKFTKPEWLEVKTIKGYFSRLAALQRSQEISEEDASNEDGAIAREEFLQD</sequence>
<feature type="compositionally biased region" description="Basic and acidic residues" evidence="2">
    <location>
        <begin position="860"/>
        <end position="869"/>
    </location>
</feature>